<dbReference type="EMBL" id="JABFTP020000107">
    <property type="protein sequence ID" value="KAL3278510.1"/>
    <property type="molecule type" value="Genomic_DNA"/>
</dbReference>
<sequence>SNASTLASASPQTKLDVPDVLYQRDAVLDAFEVTDNFTTIEDNNIPQLNENQEGTTQGPSLEQKLTEESSTGDKSATAPFSTEKPCTLDCGPGGFCVTRGQGEQTCSCPLAKVEITAKKSSVKGAYYIEDNRNHILFFGEDVGDLCLTHVLPNCP</sequence>
<feature type="non-terminal residue" evidence="2">
    <location>
        <position position="1"/>
    </location>
</feature>
<organism evidence="2 3">
    <name type="scientific">Cryptolaemus montrouzieri</name>
    <dbReference type="NCBI Taxonomy" id="559131"/>
    <lineage>
        <taxon>Eukaryota</taxon>
        <taxon>Metazoa</taxon>
        <taxon>Ecdysozoa</taxon>
        <taxon>Arthropoda</taxon>
        <taxon>Hexapoda</taxon>
        <taxon>Insecta</taxon>
        <taxon>Pterygota</taxon>
        <taxon>Neoptera</taxon>
        <taxon>Endopterygota</taxon>
        <taxon>Coleoptera</taxon>
        <taxon>Polyphaga</taxon>
        <taxon>Cucujiformia</taxon>
        <taxon>Coccinelloidea</taxon>
        <taxon>Coccinellidae</taxon>
        <taxon>Scymninae</taxon>
        <taxon>Scymnini</taxon>
        <taxon>Cryptolaemus</taxon>
    </lineage>
</organism>
<dbReference type="Proteomes" id="UP001516400">
    <property type="component" value="Unassembled WGS sequence"/>
</dbReference>
<evidence type="ECO:0000256" key="1">
    <source>
        <dbReference type="SAM" id="MobiDB-lite"/>
    </source>
</evidence>
<feature type="compositionally biased region" description="Polar residues" evidence="1">
    <location>
        <begin position="68"/>
        <end position="80"/>
    </location>
</feature>
<keyword evidence="3" id="KW-1185">Reference proteome</keyword>
<gene>
    <name evidence="2" type="ORF">HHI36_024022</name>
</gene>
<feature type="region of interest" description="Disordered" evidence="1">
    <location>
        <begin position="42"/>
        <end position="82"/>
    </location>
</feature>
<evidence type="ECO:0000313" key="3">
    <source>
        <dbReference type="Proteomes" id="UP001516400"/>
    </source>
</evidence>
<dbReference type="AlphaFoldDB" id="A0ABD2NJE5"/>
<evidence type="ECO:0008006" key="4">
    <source>
        <dbReference type="Google" id="ProtNLM"/>
    </source>
</evidence>
<evidence type="ECO:0000313" key="2">
    <source>
        <dbReference type="EMBL" id="KAL3278510.1"/>
    </source>
</evidence>
<name>A0ABD2NJE5_9CUCU</name>
<protein>
    <recommendedName>
        <fullName evidence="4">Growth hormone receptor</fullName>
    </recommendedName>
</protein>
<accession>A0ABD2NJE5</accession>
<feature type="compositionally biased region" description="Polar residues" evidence="1">
    <location>
        <begin position="42"/>
        <end position="60"/>
    </location>
</feature>
<comment type="caution">
    <text evidence="2">The sequence shown here is derived from an EMBL/GenBank/DDBJ whole genome shotgun (WGS) entry which is preliminary data.</text>
</comment>
<reference evidence="2 3" key="1">
    <citation type="journal article" date="2021" name="BMC Biol.">
        <title>Horizontally acquired antibacterial genes associated with adaptive radiation of ladybird beetles.</title>
        <authorList>
            <person name="Li H.S."/>
            <person name="Tang X.F."/>
            <person name="Huang Y.H."/>
            <person name="Xu Z.Y."/>
            <person name="Chen M.L."/>
            <person name="Du X.Y."/>
            <person name="Qiu B.Y."/>
            <person name="Chen P.T."/>
            <person name="Zhang W."/>
            <person name="Slipinski A."/>
            <person name="Escalona H.E."/>
            <person name="Waterhouse R.M."/>
            <person name="Zwick A."/>
            <person name="Pang H."/>
        </authorList>
    </citation>
    <scope>NUCLEOTIDE SEQUENCE [LARGE SCALE GENOMIC DNA]</scope>
    <source>
        <strain evidence="2">SYSU2018</strain>
    </source>
</reference>
<proteinExistence type="predicted"/>